<name>A0A0M1P7E2_9BACL</name>
<protein>
    <submittedName>
        <fullName evidence="2">Uncharacterized protein</fullName>
    </submittedName>
</protein>
<sequence>MKDNMKKVQYYLDKVKLRHPMGILILKYLIIVALIFLLIKIYLCYSRQVNVALKMGVESPGVVAILASLLGATVGGVITYFTTTRSLIQGNHIKSSIINKKTIYEPLHIELKNLMNELVENDIIHLSTNPSNRHGGTTEFEVWTRIKNDSRLYQLPEYLKIDLLNLEDKIFSYVKQRNSIGNNAFKYLKTQLESLGYKISENESGIESCFDIEDLIKRQTDILKTSILNNKILGMPDILEEDKEMLNVRFNAYIHNTTDITELESSKHKLTISIKSLVDIIELIIITITNKYERQSKLY</sequence>
<keyword evidence="1" id="KW-0472">Membrane</keyword>
<dbReference type="OrthoDB" id="2974798at2"/>
<evidence type="ECO:0000313" key="3">
    <source>
        <dbReference type="Proteomes" id="UP000036932"/>
    </source>
</evidence>
<accession>A0A0M1P7E2</accession>
<keyword evidence="3" id="KW-1185">Reference proteome</keyword>
<keyword evidence="1" id="KW-1133">Transmembrane helix</keyword>
<dbReference type="AlphaFoldDB" id="A0A0M1P7E2"/>
<organism evidence="2 3">
    <name type="scientific">Paenibacillus solani</name>
    <dbReference type="NCBI Taxonomy" id="1705565"/>
    <lineage>
        <taxon>Bacteria</taxon>
        <taxon>Bacillati</taxon>
        <taxon>Bacillota</taxon>
        <taxon>Bacilli</taxon>
        <taxon>Bacillales</taxon>
        <taxon>Paenibacillaceae</taxon>
        <taxon>Paenibacillus</taxon>
    </lineage>
</organism>
<reference evidence="3" key="1">
    <citation type="submission" date="2015-08" db="EMBL/GenBank/DDBJ databases">
        <title>Genome sequencing project for genomic taxonomy and phylogenomics of Bacillus-like bacteria.</title>
        <authorList>
            <person name="Liu B."/>
            <person name="Wang J."/>
            <person name="Zhu Y."/>
            <person name="Liu G."/>
            <person name="Chen Q."/>
            <person name="Chen Z."/>
            <person name="Lan J."/>
            <person name="Che J."/>
            <person name="Ge C."/>
            <person name="Shi H."/>
            <person name="Pan Z."/>
            <person name="Liu X."/>
        </authorList>
    </citation>
    <scope>NUCLEOTIDE SEQUENCE [LARGE SCALE GENOMIC DNA]</scope>
    <source>
        <strain evidence="3">FJAT-22460</strain>
    </source>
</reference>
<dbReference type="RefSeq" id="WP_054403333.1">
    <property type="nucleotide sequence ID" value="NZ_LIUT01000001.1"/>
</dbReference>
<dbReference type="EMBL" id="LIUT01000001">
    <property type="protein sequence ID" value="KOR90393.1"/>
    <property type="molecule type" value="Genomic_DNA"/>
</dbReference>
<dbReference type="Proteomes" id="UP000036932">
    <property type="component" value="Unassembled WGS sequence"/>
</dbReference>
<dbReference type="PATRIC" id="fig|1705565.3.peg.5177"/>
<feature type="transmembrane region" description="Helical" evidence="1">
    <location>
        <begin position="62"/>
        <end position="81"/>
    </location>
</feature>
<evidence type="ECO:0000256" key="1">
    <source>
        <dbReference type="SAM" id="Phobius"/>
    </source>
</evidence>
<feature type="transmembrane region" description="Helical" evidence="1">
    <location>
        <begin position="21"/>
        <end position="42"/>
    </location>
</feature>
<evidence type="ECO:0000313" key="2">
    <source>
        <dbReference type="EMBL" id="KOR90393.1"/>
    </source>
</evidence>
<gene>
    <name evidence="2" type="ORF">AM231_15515</name>
</gene>
<proteinExistence type="predicted"/>
<keyword evidence="1" id="KW-0812">Transmembrane</keyword>
<comment type="caution">
    <text evidence="2">The sequence shown here is derived from an EMBL/GenBank/DDBJ whole genome shotgun (WGS) entry which is preliminary data.</text>
</comment>